<dbReference type="AlphaFoldDB" id="A0A9P8TFK7"/>
<dbReference type="PANTHER" id="PTHR23355">
    <property type="entry name" value="RIBONUCLEASE"/>
    <property type="match status" value="1"/>
</dbReference>
<dbReference type="Pfam" id="PF00773">
    <property type="entry name" value="RNB"/>
    <property type="match status" value="1"/>
</dbReference>
<keyword evidence="3" id="KW-1185">Reference proteome</keyword>
<dbReference type="GO" id="GO:0000932">
    <property type="term" value="C:P-body"/>
    <property type="evidence" value="ECO:0007669"/>
    <property type="project" value="TreeGrafter"/>
</dbReference>
<feature type="domain" description="RNB" evidence="1">
    <location>
        <begin position="549"/>
        <end position="882"/>
    </location>
</feature>
<dbReference type="InterPro" id="IPR050180">
    <property type="entry name" value="RNR_Ribonuclease"/>
</dbReference>
<dbReference type="GO" id="GO:0003723">
    <property type="term" value="F:RNA binding"/>
    <property type="evidence" value="ECO:0007669"/>
    <property type="project" value="InterPro"/>
</dbReference>
<dbReference type="OrthoDB" id="2285229at2759"/>
<dbReference type="InterPro" id="IPR001900">
    <property type="entry name" value="RNase_II/R"/>
</dbReference>
<dbReference type="SMART" id="SM00955">
    <property type="entry name" value="RNB"/>
    <property type="match status" value="1"/>
</dbReference>
<dbReference type="EMBL" id="JAEUBD010000095">
    <property type="protein sequence ID" value="KAH3677748.1"/>
    <property type="molecule type" value="Genomic_DNA"/>
</dbReference>
<gene>
    <name evidence="2" type="ORF">OGATHE_000402</name>
</gene>
<reference evidence="2" key="1">
    <citation type="journal article" date="2021" name="Open Biol.">
        <title>Shared evolutionary footprints suggest mitochondrial oxidative damage underlies multiple complex I losses in fungi.</title>
        <authorList>
            <person name="Schikora-Tamarit M.A."/>
            <person name="Marcet-Houben M."/>
            <person name="Nosek J."/>
            <person name="Gabaldon T."/>
        </authorList>
    </citation>
    <scope>NUCLEOTIDE SEQUENCE</scope>
    <source>
        <strain evidence="2">NCAIM Y.01608</strain>
    </source>
</reference>
<dbReference type="Proteomes" id="UP000788993">
    <property type="component" value="Unassembled WGS sequence"/>
</dbReference>
<evidence type="ECO:0000313" key="3">
    <source>
        <dbReference type="Proteomes" id="UP000788993"/>
    </source>
</evidence>
<sequence length="1005" mass="114890">MLRYSSRLPSRLLFAGIGQLRWRSAGSKRTNNRSPRLQVVKTPEELLQEYRNVDIDNLREQYENLNNVRFCEPNRQWISAMFGLESVPKDFNFLDTPESRVIVRKLLKERYGKMSSSISFDQLYFTDINVGDVVDLSLSLDSNNLAVVAELPQDIKDPRYTLINKYGDLEFVSKKRFRFRLPSIFPPEWFNGSVMNEQTILTDLGRSAQPIGKVKYKLEENPDRARMFDEIISQDINDTEELTTYIVPSLLSGILSEELSKLNNRAWSLLPDVNLKLETLHNVLQSSNGPVQLNFCEIFRACSLVDLEQVAKVMRSRDPQMIQKSNKRLHNLLTRMLAIGNQYDWVTLGKNPFGKASNTEKMTPEAVYALMLGLRKNNQTYVHDTKNILPKHVTVVPLETIVEHNKVVEDYEANEQLHGQLTEYIMQRLEEKSSTTKPQHYERIMDMYRLYIAGSVSSPSCESFLVKVVRRLPSHNHLEITRDVIYELLLRLKEIAPNENPIKWWINFPAPGSGLSLKADLEQEFYEKITKDTLNSFFFVDEEIFNHPRPRFSDVVYCIDSIDAKEIDDGVSVHQLDENKFLVGVFVADPASYVHPKSTVADIAYERASTLYLPDVGAASNGISMMPEVLTKHIQLGVHGFPQRVLKVSYVVDISNGTAELASEGVKFGVADQFLSTDYDSVHKILENASDADKILNEMSARTKIPESKISADLKALYTAADALRQRAEETGRVTVFNNFSMGRRVDTIKEDAEDILISFKENRRNQQLRSEVLVSELMVNANRLMGEFFKKNKIPGLFKIQNKQPTTPEVALQLRELQQKKGTVSTKEFFLLSEFLNKSHVAPFPTRHDSLAVDAYATVTSPLRRFADLMNHWQLHRYLAEGSPAFRQEHVNAMAYHLEMRADIDKRVSSKIMTFYMFKHLKYLQKSSKEPIRVECVVCRPASDDGILDVVLPDYGVYGVLETSQSDRSRELLSDVEVGDVIKDAVIVDMDLLEGLLVLKSDSY</sequence>
<evidence type="ECO:0000259" key="1">
    <source>
        <dbReference type="SMART" id="SM00955"/>
    </source>
</evidence>
<dbReference type="GO" id="GO:0006402">
    <property type="term" value="P:mRNA catabolic process"/>
    <property type="evidence" value="ECO:0007669"/>
    <property type="project" value="TreeGrafter"/>
</dbReference>
<dbReference type="GO" id="GO:0000175">
    <property type="term" value="F:3'-5'-RNA exonuclease activity"/>
    <property type="evidence" value="ECO:0007669"/>
    <property type="project" value="TreeGrafter"/>
</dbReference>
<name>A0A9P8TFK7_9ASCO</name>
<accession>A0A9P8TFK7</accession>
<protein>
    <recommendedName>
        <fullName evidence="1">RNB domain-containing protein</fullName>
    </recommendedName>
</protein>
<organism evidence="2 3">
    <name type="scientific">Ogataea polymorpha</name>
    <dbReference type="NCBI Taxonomy" id="460523"/>
    <lineage>
        <taxon>Eukaryota</taxon>
        <taxon>Fungi</taxon>
        <taxon>Dikarya</taxon>
        <taxon>Ascomycota</taxon>
        <taxon>Saccharomycotina</taxon>
        <taxon>Pichiomycetes</taxon>
        <taxon>Pichiales</taxon>
        <taxon>Pichiaceae</taxon>
        <taxon>Ogataea</taxon>
    </lineage>
</organism>
<dbReference type="PANTHER" id="PTHR23355:SF59">
    <property type="entry name" value="EXORIBONUCLEASE II, MITOCHONDRIAL"/>
    <property type="match status" value="1"/>
</dbReference>
<dbReference type="SUPFAM" id="SSF50249">
    <property type="entry name" value="Nucleic acid-binding proteins"/>
    <property type="match status" value="1"/>
</dbReference>
<dbReference type="InterPro" id="IPR012340">
    <property type="entry name" value="NA-bd_OB-fold"/>
</dbReference>
<proteinExistence type="predicted"/>
<evidence type="ECO:0000313" key="2">
    <source>
        <dbReference type="EMBL" id="KAH3677748.1"/>
    </source>
</evidence>
<reference evidence="2" key="2">
    <citation type="submission" date="2021-01" db="EMBL/GenBank/DDBJ databases">
        <authorList>
            <person name="Schikora-Tamarit M.A."/>
        </authorList>
    </citation>
    <scope>NUCLEOTIDE SEQUENCE</scope>
    <source>
        <strain evidence="2">NCAIM Y.01608</strain>
    </source>
</reference>
<comment type="caution">
    <text evidence="2">The sequence shown here is derived from an EMBL/GenBank/DDBJ whole genome shotgun (WGS) entry which is preliminary data.</text>
</comment>